<name>A0AB35U3C7_9FIRM</name>
<dbReference type="AlphaFoldDB" id="A0AB35U3C7"/>
<organism evidence="3 4">
    <name type="scientific">Grylomicrobium aquisgranensis</name>
    <dbReference type="NCBI Taxonomy" id="2926318"/>
    <lineage>
        <taxon>Bacteria</taxon>
        <taxon>Bacillati</taxon>
        <taxon>Bacillota</taxon>
        <taxon>Erysipelotrichia</taxon>
        <taxon>Erysipelotrichales</taxon>
        <taxon>Erysipelotrichaceae</taxon>
        <taxon>Grylomicrobium</taxon>
    </lineage>
</organism>
<protein>
    <recommendedName>
        <fullName evidence="2">DUF6591 domain-containing protein</fullName>
    </recommendedName>
</protein>
<dbReference type="EMBL" id="JALBUR010000011">
    <property type="protein sequence ID" value="MDX8419583.1"/>
    <property type="molecule type" value="Genomic_DNA"/>
</dbReference>
<feature type="signal peptide" evidence="1">
    <location>
        <begin position="1"/>
        <end position="19"/>
    </location>
</feature>
<dbReference type="RefSeq" id="WP_370595956.1">
    <property type="nucleotide sequence ID" value="NZ_JALBUR010000011.1"/>
</dbReference>
<gene>
    <name evidence="3" type="ORF">MOZ60_05705</name>
</gene>
<keyword evidence="4" id="KW-1185">Reference proteome</keyword>
<dbReference type="Proteomes" id="UP001286174">
    <property type="component" value="Unassembled WGS sequence"/>
</dbReference>
<dbReference type="InterPro" id="IPR046526">
    <property type="entry name" value="DUF6591"/>
</dbReference>
<evidence type="ECO:0000313" key="4">
    <source>
        <dbReference type="Proteomes" id="UP001286174"/>
    </source>
</evidence>
<reference evidence="3 4" key="1">
    <citation type="submission" date="2022-03" db="EMBL/GenBank/DDBJ databases">
        <title>Novel taxa within the pig intestine.</title>
        <authorList>
            <person name="Wylensek D."/>
            <person name="Bishof K."/>
            <person name="Afrizal A."/>
            <person name="Clavel T."/>
        </authorList>
    </citation>
    <scope>NUCLEOTIDE SEQUENCE [LARGE SCALE GENOMIC DNA]</scope>
    <source>
        <strain evidence="3 4">CLA-KB-P133</strain>
    </source>
</reference>
<dbReference type="PROSITE" id="PS51257">
    <property type="entry name" value="PROKAR_LIPOPROTEIN"/>
    <property type="match status" value="1"/>
</dbReference>
<evidence type="ECO:0000313" key="3">
    <source>
        <dbReference type="EMBL" id="MDX8419583.1"/>
    </source>
</evidence>
<sequence>MKAVKQIMILVGLSCTLTAGCGKKADTAALASPADNTPLAQVTAQPAAMTPASQNGETVSPELKEFLDSYEAFVDEYVAFMQQYNENPSDAAMAESYAQYMQKYAEFAQKANTYADQEGEMSTADENYLIEVMARISIKLNQAAVNADQTNG</sequence>
<feature type="chain" id="PRO_5044223035" description="DUF6591 domain-containing protein" evidence="1">
    <location>
        <begin position="20"/>
        <end position="152"/>
    </location>
</feature>
<dbReference type="Pfam" id="PF20234">
    <property type="entry name" value="DUF6591"/>
    <property type="match status" value="1"/>
</dbReference>
<keyword evidence="1" id="KW-0732">Signal</keyword>
<proteinExistence type="predicted"/>
<comment type="caution">
    <text evidence="3">The sequence shown here is derived from an EMBL/GenBank/DDBJ whole genome shotgun (WGS) entry which is preliminary data.</text>
</comment>
<accession>A0AB35U3C7</accession>
<evidence type="ECO:0000256" key="1">
    <source>
        <dbReference type="SAM" id="SignalP"/>
    </source>
</evidence>
<feature type="domain" description="DUF6591" evidence="2">
    <location>
        <begin position="35"/>
        <end position="143"/>
    </location>
</feature>
<evidence type="ECO:0000259" key="2">
    <source>
        <dbReference type="Pfam" id="PF20234"/>
    </source>
</evidence>